<dbReference type="InterPro" id="IPR007931">
    <property type="entry name" value="TsetseEP"/>
</dbReference>
<feature type="chain" id="PRO_5017344286" description="Protein TsetseEP domain-containing protein" evidence="1">
    <location>
        <begin position="21"/>
        <end position="225"/>
    </location>
</feature>
<organism evidence="3 4">
    <name type="scientific">Drosophila guanche</name>
    <name type="common">Fruit fly</name>
    <dbReference type="NCBI Taxonomy" id="7266"/>
    <lineage>
        <taxon>Eukaryota</taxon>
        <taxon>Metazoa</taxon>
        <taxon>Ecdysozoa</taxon>
        <taxon>Arthropoda</taxon>
        <taxon>Hexapoda</taxon>
        <taxon>Insecta</taxon>
        <taxon>Pterygota</taxon>
        <taxon>Neoptera</taxon>
        <taxon>Endopterygota</taxon>
        <taxon>Diptera</taxon>
        <taxon>Brachycera</taxon>
        <taxon>Muscomorpha</taxon>
        <taxon>Ephydroidea</taxon>
        <taxon>Drosophilidae</taxon>
        <taxon>Drosophila</taxon>
        <taxon>Sophophora</taxon>
    </lineage>
</organism>
<dbReference type="Pfam" id="PF05267">
    <property type="entry name" value="DUF725"/>
    <property type="match status" value="1"/>
</dbReference>
<evidence type="ECO:0000313" key="4">
    <source>
        <dbReference type="Proteomes" id="UP000268350"/>
    </source>
</evidence>
<proteinExistence type="predicted"/>
<dbReference type="OrthoDB" id="8054395at2759"/>
<gene>
    <name evidence="3" type="ORF">DGUA_6G017634</name>
</gene>
<feature type="domain" description="Protein TsetseEP" evidence="2">
    <location>
        <begin position="53"/>
        <end position="178"/>
    </location>
</feature>
<dbReference type="Proteomes" id="UP000268350">
    <property type="component" value="Unassembled WGS sequence"/>
</dbReference>
<keyword evidence="4" id="KW-1185">Reference proteome</keyword>
<accession>A0A3B0KGT1</accession>
<evidence type="ECO:0000259" key="2">
    <source>
        <dbReference type="Pfam" id="PF05267"/>
    </source>
</evidence>
<sequence>MYQKSYPIVVLSLCLSVVLAGRLQAPPHKPQAHIQELKAESQDLASAHSLGSNLCFSIYRPVMDNINAAYETDFEACINSYENASLAVDAKYTSAFEEIVNNAERSCRNLHACQYWSYSKMPLEDVLSGLDCATTVAGDDAKIFYNISNTATELGAKIQADYLSIESRKDLCVNDAERTYVEGTTSIYEQLNACLRGDTVPTPFPATPIPPDTLQTSFSNIKAQS</sequence>
<protein>
    <recommendedName>
        <fullName evidence="2">Protein TsetseEP domain-containing protein</fullName>
    </recommendedName>
</protein>
<name>A0A3B0KGT1_DROGU</name>
<keyword evidence="1" id="KW-0732">Signal</keyword>
<dbReference type="EMBL" id="OUUW01000007">
    <property type="protein sequence ID" value="SPP82878.1"/>
    <property type="molecule type" value="Genomic_DNA"/>
</dbReference>
<dbReference type="OMA" id="TNFAACI"/>
<evidence type="ECO:0000313" key="3">
    <source>
        <dbReference type="EMBL" id="SPP82878.1"/>
    </source>
</evidence>
<reference evidence="4" key="1">
    <citation type="submission" date="2018-01" db="EMBL/GenBank/DDBJ databases">
        <authorList>
            <person name="Alioto T."/>
            <person name="Alioto T."/>
        </authorList>
    </citation>
    <scope>NUCLEOTIDE SEQUENCE [LARGE SCALE GENOMIC DNA]</scope>
</reference>
<evidence type="ECO:0000256" key="1">
    <source>
        <dbReference type="SAM" id="SignalP"/>
    </source>
</evidence>
<feature type="signal peptide" evidence="1">
    <location>
        <begin position="1"/>
        <end position="20"/>
    </location>
</feature>
<dbReference type="AlphaFoldDB" id="A0A3B0KGT1"/>